<comment type="similarity">
    <text evidence="1 2">Belongs to the phD/YefM antitoxin family.</text>
</comment>
<keyword evidence="4" id="KW-1185">Reference proteome</keyword>
<dbReference type="NCBIfam" id="TIGR01552">
    <property type="entry name" value="phd_fam"/>
    <property type="match status" value="1"/>
</dbReference>
<comment type="function">
    <text evidence="2">Antitoxin component of a type II toxin-antitoxin (TA) system.</text>
</comment>
<organism evidence="3 4">
    <name type="scientific">Nitrospirillum amazonense</name>
    <dbReference type="NCBI Taxonomy" id="28077"/>
    <lineage>
        <taxon>Bacteria</taxon>
        <taxon>Pseudomonadati</taxon>
        <taxon>Pseudomonadota</taxon>
        <taxon>Alphaproteobacteria</taxon>
        <taxon>Rhodospirillales</taxon>
        <taxon>Azospirillaceae</taxon>
        <taxon>Nitrospirillum</taxon>
    </lineage>
</organism>
<comment type="caution">
    <text evidence="3">The sequence shown here is derived from an EMBL/GenBank/DDBJ whole genome shotgun (WGS) entry which is preliminary data.</text>
</comment>
<evidence type="ECO:0000313" key="4">
    <source>
        <dbReference type="Proteomes" id="UP000316545"/>
    </source>
</evidence>
<dbReference type="RefSeq" id="WP_145616936.1">
    <property type="nucleotide sequence ID" value="NZ_JAYNFR010000001.1"/>
</dbReference>
<dbReference type="AlphaFoldDB" id="A0A560G263"/>
<dbReference type="Gene3D" id="3.40.1620.10">
    <property type="entry name" value="YefM-like domain"/>
    <property type="match status" value="1"/>
</dbReference>
<name>A0A560G263_9PROT</name>
<evidence type="ECO:0000256" key="1">
    <source>
        <dbReference type="ARBA" id="ARBA00009981"/>
    </source>
</evidence>
<dbReference type="EMBL" id="VITO01000006">
    <property type="protein sequence ID" value="TWB27800.1"/>
    <property type="molecule type" value="Genomic_DNA"/>
</dbReference>
<dbReference type="Pfam" id="PF02604">
    <property type="entry name" value="PhdYeFM_antitox"/>
    <property type="match status" value="1"/>
</dbReference>
<dbReference type="SUPFAM" id="SSF143120">
    <property type="entry name" value="YefM-like"/>
    <property type="match status" value="1"/>
</dbReference>
<evidence type="ECO:0000256" key="2">
    <source>
        <dbReference type="RuleBase" id="RU362080"/>
    </source>
</evidence>
<dbReference type="InterPro" id="IPR006442">
    <property type="entry name" value="Antitoxin_Phd/YefM"/>
</dbReference>
<dbReference type="Proteomes" id="UP000316545">
    <property type="component" value="Unassembled WGS sequence"/>
</dbReference>
<reference evidence="3 4" key="1">
    <citation type="submission" date="2019-06" db="EMBL/GenBank/DDBJ databases">
        <title>Genomic Encyclopedia of Type Strains, Phase IV (KMG-V): Genome sequencing to study the core and pangenomes of soil and plant-associated prokaryotes.</title>
        <authorList>
            <person name="Whitman W."/>
        </authorList>
    </citation>
    <scope>NUCLEOTIDE SEQUENCE [LARGE SCALE GENOMIC DNA]</scope>
    <source>
        <strain evidence="3 4">BR 11865</strain>
    </source>
</reference>
<evidence type="ECO:0000313" key="3">
    <source>
        <dbReference type="EMBL" id="TWB27800.1"/>
    </source>
</evidence>
<proteinExistence type="inferred from homology"/>
<gene>
    <name evidence="3" type="ORF">FBZ88_106265</name>
</gene>
<dbReference type="InterPro" id="IPR036165">
    <property type="entry name" value="YefM-like_sf"/>
</dbReference>
<protein>
    <recommendedName>
        <fullName evidence="2">Antitoxin</fullName>
    </recommendedName>
</protein>
<sequence length="78" mass="8423">MTRIVSARDANQQFSDILGEAADGETVIITRRGTPVAKLVPYTAPADEGAWDRLLAMLEEGLPLGGGTFSRDGLYEDR</sequence>
<accession>A0A560G263</accession>